<keyword evidence="1" id="KW-0614">Plasmid</keyword>
<dbReference type="AlphaFoldDB" id="D5E3Y4"/>
<sequence>MYRKRKNLLFPTNSFFFNPVAIKCPLIEEWEANYMMRNNEKNIMQAIKKYHNWWR</sequence>
<protein>
    <submittedName>
        <fullName evidence="1">Uncharacterized protein</fullName>
    </submittedName>
</protein>
<evidence type="ECO:0000313" key="1">
    <source>
        <dbReference type="EMBL" id="ADE72509.1"/>
    </source>
</evidence>
<dbReference type="Proteomes" id="UP000000935">
    <property type="component" value="Plasmid pBM600"/>
</dbReference>
<organism evidence="1 2">
    <name type="scientific">Priestia megaterium (strain ATCC 12872 / QMB1551)</name>
    <name type="common">Bacillus megaterium</name>
    <dbReference type="NCBI Taxonomy" id="545693"/>
    <lineage>
        <taxon>Bacteria</taxon>
        <taxon>Bacillati</taxon>
        <taxon>Bacillota</taxon>
        <taxon>Bacilli</taxon>
        <taxon>Bacillales</taxon>
        <taxon>Bacillaceae</taxon>
        <taxon>Priestia</taxon>
    </lineage>
</organism>
<gene>
    <name evidence="1" type="ordered locus">BMQ_pBM60077</name>
</gene>
<name>D5E3Y4_PRIM1</name>
<keyword evidence="2" id="KW-1185">Reference proteome</keyword>
<geneLocation type="plasmid" evidence="1 2">
    <name>pBM600</name>
</geneLocation>
<dbReference type="KEGG" id="bmq:BMQ_pBM60077"/>
<dbReference type="EMBL" id="CP001989">
    <property type="protein sequence ID" value="ADE72509.1"/>
    <property type="molecule type" value="Genomic_DNA"/>
</dbReference>
<accession>D5E3Y4</accession>
<dbReference type="HOGENOM" id="CLU_3022420_0_0_9"/>
<evidence type="ECO:0000313" key="2">
    <source>
        <dbReference type="Proteomes" id="UP000000935"/>
    </source>
</evidence>
<proteinExistence type="predicted"/>
<reference evidence="1 2" key="1">
    <citation type="journal article" date="2011" name="J. Bacteriol.">
        <title>Genome sequences of the biotechnologically important Bacillus megaterium strains QM B1551 and DSM319.</title>
        <authorList>
            <person name="Eppinger M."/>
            <person name="Bunk B."/>
            <person name="Johns M.A."/>
            <person name="Edirisinghe J.N."/>
            <person name="Kutumbaka K.K."/>
            <person name="Koenig S.S."/>
            <person name="Huot Creasy H."/>
            <person name="Rosovitz M.J."/>
            <person name="Riley D.R."/>
            <person name="Daugherty S."/>
            <person name="Martin M."/>
            <person name="Elbourne L.D."/>
            <person name="Paulsen I."/>
            <person name="Biedendieck R."/>
            <person name="Braun C."/>
            <person name="Grayburn S."/>
            <person name="Dhingra S."/>
            <person name="Lukyanchuk V."/>
            <person name="Ball B."/>
            <person name="Ul-Qamar R."/>
            <person name="Seibel J."/>
            <person name="Bremer E."/>
            <person name="Jahn D."/>
            <person name="Ravel J."/>
            <person name="Vary P.S."/>
        </authorList>
    </citation>
    <scope>NUCLEOTIDE SEQUENCE [LARGE SCALE GENOMIC DNA]</scope>
    <source>
        <strain evidence="2">ATCC 12872 / QMB1551</strain>
        <plasmid evidence="1">pBM600</plasmid>
    </source>
</reference>